<gene>
    <name evidence="3" type="ORF">EYC84_008000</name>
</gene>
<protein>
    <submittedName>
        <fullName evidence="3">Uncharacterized protein</fullName>
    </submittedName>
</protein>
<proteinExistence type="predicted"/>
<comment type="caution">
    <text evidence="3">The sequence shown here is derived from an EMBL/GenBank/DDBJ whole genome shotgun (WGS) entry which is preliminary data.</text>
</comment>
<dbReference type="VEuPathDB" id="FungiDB:MFRU_048g00240"/>
<organism evidence="3 4">
    <name type="scientific">Monilinia fructicola</name>
    <name type="common">Brown rot fungus</name>
    <name type="synonym">Ciboria fructicola</name>
    <dbReference type="NCBI Taxonomy" id="38448"/>
    <lineage>
        <taxon>Eukaryota</taxon>
        <taxon>Fungi</taxon>
        <taxon>Dikarya</taxon>
        <taxon>Ascomycota</taxon>
        <taxon>Pezizomycotina</taxon>
        <taxon>Leotiomycetes</taxon>
        <taxon>Helotiales</taxon>
        <taxon>Sclerotiniaceae</taxon>
        <taxon>Monilinia</taxon>
    </lineage>
</organism>
<feature type="compositionally biased region" description="Gly residues" evidence="1">
    <location>
        <begin position="414"/>
        <end position="443"/>
    </location>
</feature>
<feature type="compositionally biased region" description="Polar residues" evidence="1">
    <location>
        <begin position="239"/>
        <end position="252"/>
    </location>
</feature>
<evidence type="ECO:0000313" key="3">
    <source>
        <dbReference type="EMBL" id="KAA8567524.1"/>
    </source>
</evidence>
<dbReference type="AlphaFoldDB" id="A0A5M9JDU5"/>
<feature type="region of interest" description="Disordered" evidence="1">
    <location>
        <begin position="393"/>
        <end position="519"/>
    </location>
</feature>
<feature type="compositionally biased region" description="Acidic residues" evidence="1">
    <location>
        <begin position="177"/>
        <end position="189"/>
    </location>
</feature>
<evidence type="ECO:0000256" key="2">
    <source>
        <dbReference type="SAM" id="SignalP"/>
    </source>
</evidence>
<dbReference type="Proteomes" id="UP000322873">
    <property type="component" value="Unassembled WGS sequence"/>
</dbReference>
<feature type="signal peptide" evidence="2">
    <location>
        <begin position="1"/>
        <end position="18"/>
    </location>
</feature>
<evidence type="ECO:0000313" key="4">
    <source>
        <dbReference type="Proteomes" id="UP000322873"/>
    </source>
</evidence>
<keyword evidence="2" id="KW-0732">Signal</keyword>
<sequence>MKPHYLLSFLCGWLCVQGLLIQTFLARNYADLLKITVGSHWSGQELNTCTVASVTPVDSSSGNFLRSAAHLAGRQFSRSSTQISMEEMEQYHTIDAIPTVIVTTISVETLSTVILATSDSIIPSTSTVIATITISSINLDPNQDDNSHSDEKYQQIVSETFNTNNSAKPRSKGLETATEEDNATDDAGIEPDTSNSRDNGEDKATEGYNNAEDEDIPINSDDTPEIKGRYETTALDTPDNPNAAGSSTTKKIQTSCKLKEATSPSNENFYTGVPQPFEDPTLTTQGLTMHPQHSRSLPNLPTHLVLLQANNRIIDTYWRTDENVCHTAFDSSRIDIIADAVLVRPNHEIRLSFHSEVSDLDGTDSHTGVMAQLAVDPLTSLALMTVCASATEEYGDSESGEWGSGSESSDDEVGGYGRGYDGSDNGYGGSAGGSSGGSSGDGSDGSDDRSRDISRREPEKEEDEDEDDDDDDDDEELTDDESEVLAEEEENNDEENRPEDQDYGDSDSGSDSNGDDDDD</sequence>
<evidence type="ECO:0000256" key="1">
    <source>
        <dbReference type="SAM" id="MobiDB-lite"/>
    </source>
</evidence>
<feature type="region of interest" description="Disordered" evidence="1">
    <location>
        <begin position="159"/>
        <end position="252"/>
    </location>
</feature>
<feature type="compositionally biased region" description="Acidic residues" evidence="1">
    <location>
        <begin position="460"/>
        <end position="493"/>
    </location>
</feature>
<name>A0A5M9JDU5_MONFR</name>
<keyword evidence="4" id="KW-1185">Reference proteome</keyword>
<dbReference type="OrthoDB" id="3562260at2759"/>
<feature type="compositionally biased region" description="Polar residues" evidence="1">
    <location>
        <begin position="159"/>
        <end position="168"/>
    </location>
</feature>
<reference evidence="3 4" key="1">
    <citation type="submission" date="2019-06" db="EMBL/GenBank/DDBJ databases">
        <title>Genome Sequence of the Brown Rot Fungal Pathogen Monilinia fructicola.</title>
        <authorList>
            <person name="De Miccolis Angelini R.M."/>
            <person name="Landi L."/>
            <person name="Abate D."/>
            <person name="Pollastro S."/>
            <person name="Romanazzi G."/>
            <person name="Faretra F."/>
        </authorList>
    </citation>
    <scope>NUCLEOTIDE SEQUENCE [LARGE SCALE GENOMIC DNA]</scope>
    <source>
        <strain evidence="3 4">Mfrc123</strain>
    </source>
</reference>
<feature type="chain" id="PRO_5024372004" evidence="2">
    <location>
        <begin position="19"/>
        <end position="519"/>
    </location>
</feature>
<feature type="compositionally biased region" description="Basic and acidic residues" evidence="1">
    <location>
        <begin position="446"/>
        <end position="459"/>
    </location>
</feature>
<accession>A0A5M9JDU5</accession>
<dbReference type="EMBL" id="VICG01000010">
    <property type="protein sequence ID" value="KAA8567524.1"/>
    <property type="molecule type" value="Genomic_DNA"/>
</dbReference>